<reference evidence="3 4" key="1">
    <citation type="submission" date="2019-03" db="EMBL/GenBank/DDBJ databases">
        <title>Lake Tanganyika Metagenome-Assembled Genomes (MAGs).</title>
        <authorList>
            <person name="Tran P."/>
        </authorList>
    </citation>
    <scope>NUCLEOTIDE SEQUENCE [LARGE SCALE GENOMIC DNA]</scope>
    <source>
        <strain evidence="3">K_DeepCast_65m_m2_236</strain>
    </source>
</reference>
<dbReference type="EMBL" id="VGJX01000502">
    <property type="protein sequence ID" value="MBM3275252.1"/>
    <property type="molecule type" value="Genomic_DNA"/>
</dbReference>
<dbReference type="PANTHER" id="PTHR43566">
    <property type="entry name" value="CONSERVED PROTEIN"/>
    <property type="match status" value="1"/>
</dbReference>
<feature type="non-terminal residue" evidence="3">
    <location>
        <position position="1"/>
    </location>
</feature>
<dbReference type="InterPro" id="IPR041682">
    <property type="entry name" value="AAA_14"/>
</dbReference>
<protein>
    <submittedName>
        <fullName evidence="3">ATP-binding protein</fullName>
    </submittedName>
</protein>
<dbReference type="PANTHER" id="PTHR43566:SF2">
    <property type="entry name" value="DUF4143 DOMAIN-CONTAINING PROTEIN"/>
    <property type="match status" value="1"/>
</dbReference>
<feature type="domain" description="AAA" evidence="1">
    <location>
        <begin position="24"/>
        <end position="141"/>
    </location>
</feature>
<name>A0A938BJE5_9BACT</name>
<dbReference type="GO" id="GO:0005524">
    <property type="term" value="F:ATP binding"/>
    <property type="evidence" value="ECO:0007669"/>
    <property type="project" value="UniProtKB-KW"/>
</dbReference>
<dbReference type="Pfam" id="PF13173">
    <property type="entry name" value="AAA_14"/>
    <property type="match status" value="1"/>
</dbReference>
<keyword evidence="3" id="KW-0547">Nucleotide-binding</keyword>
<comment type="caution">
    <text evidence="3">The sequence shown here is derived from an EMBL/GenBank/DDBJ whole genome shotgun (WGS) entry which is preliminary data.</text>
</comment>
<proteinExistence type="predicted"/>
<dbReference type="Pfam" id="PF13635">
    <property type="entry name" value="DUF4143"/>
    <property type="match status" value="1"/>
</dbReference>
<gene>
    <name evidence="3" type="ORF">FJZ00_08865</name>
</gene>
<dbReference type="Proteomes" id="UP000703893">
    <property type="component" value="Unassembled WGS sequence"/>
</dbReference>
<keyword evidence="3" id="KW-0067">ATP-binding</keyword>
<dbReference type="InterPro" id="IPR025420">
    <property type="entry name" value="DUF4143"/>
</dbReference>
<dbReference type="InterPro" id="IPR027417">
    <property type="entry name" value="P-loop_NTPase"/>
</dbReference>
<accession>A0A938BJE5</accession>
<organism evidence="3 4">
    <name type="scientific">Candidatus Tanganyikabacteria bacterium</name>
    <dbReference type="NCBI Taxonomy" id="2961651"/>
    <lineage>
        <taxon>Bacteria</taxon>
        <taxon>Bacillati</taxon>
        <taxon>Candidatus Sericytochromatia</taxon>
        <taxon>Candidatus Tanganyikabacteria</taxon>
    </lineage>
</organism>
<dbReference type="AlphaFoldDB" id="A0A938BJE5"/>
<evidence type="ECO:0000259" key="2">
    <source>
        <dbReference type="Pfam" id="PF13635"/>
    </source>
</evidence>
<evidence type="ECO:0000259" key="1">
    <source>
        <dbReference type="Pfam" id="PF13173"/>
    </source>
</evidence>
<sequence>YLKGFQDPLPRYATAAVQRVLESFPVLVLTGARQVGKSTLIRGLLGTEKRDYRTLGRPDDLELARAEPDAFVFGDAPKTIDEVQREPGLLLAVKRAVDERRRPGQFLLSGSANLAMMKQVSESLAGRAIYLTLYPFSLGERLGTGTVGRWEDLIQRPESFMDLSHPTFDSERILLESGFPATLGLKDAALRNARFDAYVMAYLERDLQLLSAIANLLDFRRLMRVAAHRTGSVINQTEMARDASLGLSTAHRYLNLLEASYLIHRLPAYSVNRTKRLIKSPKLYWCDLGLAASLAGVSSLAELDRLNMRGRFIENLLLMDVLAWREFRHPRVEVLFWRTTEGAEVDLVLEIPSKVVPIEVKASANPKLADTRHLRSFLSEYGESAPHGVILHTGDRAYRLGDRIWSIPIGALLAPIAK</sequence>
<evidence type="ECO:0000313" key="3">
    <source>
        <dbReference type="EMBL" id="MBM3275252.1"/>
    </source>
</evidence>
<dbReference type="SUPFAM" id="SSF52540">
    <property type="entry name" value="P-loop containing nucleoside triphosphate hydrolases"/>
    <property type="match status" value="1"/>
</dbReference>
<feature type="domain" description="DUF4143" evidence="2">
    <location>
        <begin position="204"/>
        <end position="363"/>
    </location>
</feature>
<evidence type="ECO:0000313" key="4">
    <source>
        <dbReference type="Proteomes" id="UP000703893"/>
    </source>
</evidence>